<evidence type="ECO:0000313" key="8">
    <source>
        <dbReference type="EMBL" id="KOF12469.1"/>
    </source>
</evidence>
<dbReference type="EMBL" id="LGAP01000056">
    <property type="protein sequence ID" value="KOF12469.1"/>
    <property type="molecule type" value="Genomic_DNA"/>
</dbReference>
<proteinExistence type="inferred from homology"/>
<evidence type="ECO:0000259" key="7">
    <source>
        <dbReference type="PROSITE" id="PS50885"/>
    </source>
</evidence>
<dbReference type="InterPro" id="IPR004090">
    <property type="entry name" value="Chemotax_Me-accpt_rcpt"/>
</dbReference>
<dbReference type="CDD" id="cd11386">
    <property type="entry name" value="MCP_signal"/>
    <property type="match status" value="1"/>
</dbReference>
<dbReference type="SMART" id="SM00304">
    <property type="entry name" value="HAMP"/>
    <property type="match status" value="2"/>
</dbReference>
<dbReference type="Gene3D" id="1.10.287.950">
    <property type="entry name" value="Methyl-accepting chemotaxis protein"/>
    <property type="match status" value="1"/>
</dbReference>
<dbReference type="GO" id="GO:0016020">
    <property type="term" value="C:membrane"/>
    <property type="evidence" value="ECO:0007669"/>
    <property type="project" value="UniProtKB-SubCell"/>
</dbReference>
<dbReference type="Pfam" id="PF18947">
    <property type="entry name" value="HAMP_2"/>
    <property type="match status" value="1"/>
</dbReference>
<dbReference type="RefSeq" id="WP_053253259.1">
    <property type="nucleotide sequence ID" value="NZ_LGAP01000056.1"/>
</dbReference>
<dbReference type="InterPro" id="IPR003660">
    <property type="entry name" value="HAMP_dom"/>
</dbReference>
<dbReference type="SUPFAM" id="SSF158472">
    <property type="entry name" value="HAMP domain-like"/>
    <property type="match status" value="1"/>
</dbReference>
<keyword evidence="2" id="KW-0145">Chemotaxis</keyword>
<evidence type="ECO:0000256" key="5">
    <source>
        <dbReference type="SAM" id="Phobius"/>
    </source>
</evidence>
<dbReference type="SUPFAM" id="SSF58104">
    <property type="entry name" value="Methyl-accepting chemotaxis protein (MCP) signaling domain"/>
    <property type="match status" value="1"/>
</dbReference>
<keyword evidence="5" id="KW-1133">Transmembrane helix</keyword>
<evidence type="ECO:0000256" key="4">
    <source>
        <dbReference type="PROSITE-ProRule" id="PRU00284"/>
    </source>
</evidence>
<dbReference type="CDD" id="cd06225">
    <property type="entry name" value="HAMP"/>
    <property type="match status" value="1"/>
</dbReference>
<evidence type="ECO:0000259" key="6">
    <source>
        <dbReference type="PROSITE" id="PS50111"/>
    </source>
</evidence>
<dbReference type="Pfam" id="PF00672">
    <property type="entry name" value="HAMP"/>
    <property type="match status" value="1"/>
</dbReference>
<protein>
    <submittedName>
        <fullName evidence="8">Chemotaxis protein</fullName>
    </submittedName>
</protein>
<keyword evidence="4" id="KW-0807">Transducer</keyword>
<comment type="subcellular location">
    <subcellularLocation>
        <location evidence="1">Membrane</location>
    </subcellularLocation>
</comment>
<comment type="similarity">
    <text evidence="3">Belongs to the methyl-accepting chemotaxis (MCP) protein family.</text>
</comment>
<accession>A0A0L8BD19</accession>
<dbReference type="FunFam" id="1.10.287.950:FF:000001">
    <property type="entry name" value="Methyl-accepting chemotaxis sensory transducer"/>
    <property type="match status" value="1"/>
</dbReference>
<dbReference type="Pfam" id="PF00015">
    <property type="entry name" value="MCPsignal"/>
    <property type="match status" value="1"/>
</dbReference>
<dbReference type="InterPro" id="IPR051310">
    <property type="entry name" value="MCP_chemotaxis"/>
</dbReference>
<dbReference type="Proteomes" id="UP000037425">
    <property type="component" value="Unassembled WGS sequence"/>
</dbReference>
<dbReference type="SMART" id="SM00283">
    <property type="entry name" value="MA"/>
    <property type="match status" value="1"/>
</dbReference>
<dbReference type="PATRIC" id="fig|106592.7.peg.6576"/>
<dbReference type="GO" id="GO:0004888">
    <property type="term" value="F:transmembrane signaling receptor activity"/>
    <property type="evidence" value="ECO:0007669"/>
    <property type="project" value="InterPro"/>
</dbReference>
<dbReference type="PANTHER" id="PTHR43531">
    <property type="entry name" value="PROTEIN ICFG"/>
    <property type="match status" value="1"/>
</dbReference>
<dbReference type="PROSITE" id="PS50885">
    <property type="entry name" value="HAMP"/>
    <property type="match status" value="2"/>
</dbReference>
<dbReference type="PRINTS" id="PR00260">
    <property type="entry name" value="CHEMTRNSDUCR"/>
</dbReference>
<dbReference type="Gene3D" id="6.10.340.10">
    <property type="match status" value="1"/>
</dbReference>
<dbReference type="AlphaFoldDB" id="A0A0L8BD19"/>
<feature type="domain" description="Methyl-accepting transducer" evidence="6">
    <location>
        <begin position="376"/>
        <end position="605"/>
    </location>
</feature>
<evidence type="ECO:0000256" key="2">
    <source>
        <dbReference type="ARBA" id="ARBA00022500"/>
    </source>
</evidence>
<feature type="domain" description="HAMP" evidence="7">
    <location>
        <begin position="210"/>
        <end position="263"/>
    </location>
</feature>
<organism evidence="8 9">
    <name type="scientific">Ensifer adhaerens</name>
    <name type="common">Sinorhizobium morelense</name>
    <dbReference type="NCBI Taxonomy" id="106592"/>
    <lineage>
        <taxon>Bacteria</taxon>
        <taxon>Pseudomonadati</taxon>
        <taxon>Pseudomonadota</taxon>
        <taxon>Alphaproteobacteria</taxon>
        <taxon>Hyphomicrobiales</taxon>
        <taxon>Rhizobiaceae</taxon>
        <taxon>Sinorhizobium/Ensifer group</taxon>
        <taxon>Ensifer</taxon>
    </lineage>
</organism>
<reference evidence="9" key="1">
    <citation type="submission" date="2015-07" db="EMBL/GenBank/DDBJ databases">
        <title>Whole genome sequence of an Ensifer adhaerens strain isolated from a cave pool in the Wind Cave National Park.</title>
        <authorList>
            <person name="Eng W.W.H."/>
            <person name="Gan H.M."/>
            <person name="Barton H.A."/>
            <person name="Savka M.A."/>
        </authorList>
    </citation>
    <scope>NUCLEOTIDE SEQUENCE [LARGE SCALE GENOMIC DNA]</scope>
    <source>
        <strain evidence="9">SD006</strain>
    </source>
</reference>
<keyword evidence="5" id="KW-0472">Membrane</keyword>
<feature type="transmembrane region" description="Helical" evidence="5">
    <location>
        <begin position="12"/>
        <end position="34"/>
    </location>
</feature>
<name>A0A0L8BD19_ENSAD</name>
<dbReference type="PANTHER" id="PTHR43531:SF11">
    <property type="entry name" value="METHYL-ACCEPTING CHEMOTAXIS PROTEIN 3"/>
    <property type="match status" value="1"/>
</dbReference>
<dbReference type="InterPro" id="IPR004089">
    <property type="entry name" value="MCPsignal_dom"/>
</dbReference>
<comment type="caution">
    <text evidence="8">The sequence shown here is derived from an EMBL/GenBank/DDBJ whole genome shotgun (WGS) entry which is preliminary data.</text>
</comment>
<gene>
    <name evidence="8" type="ORF">AC244_34225</name>
</gene>
<keyword evidence="5" id="KW-0812">Transmembrane</keyword>
<evidence type="ECO:0000256" key="1">
    <source>
        <dbReference type="ARBA" id="ARBA00004370"/>
    </source>
</evidence>
<sequence>MTFKNLSILTKVGLVVVVMGISSTLIALVGAHGLSSLGTTIVEVGAREEAAREAMDLRVDIIAISRMTYQLAATPAKASEFGAETETRAAEMLERVTKIEAVADDAEDKLLNDIRATLNSYFDEIRAMIAVAGSNGADAAAVKAALDKALGAQKTVTSTVKAYSTYSGDALAAARAEALESSSVAMTILLAAAGACIVFGVAVSLLVARRGIVLPVQSLTSIMTELADGKLDGDGADLSRRDEIGEMARAVEVFRKNAISMRDMKAQEAVLHARSSDLQSNISIVVAAAVAGDFTGRITKDYSNEDLNRFAASVNELVSSVDLTVNEVRRVVAALAEADLTQTMRGEFHGAFAELQTNVNATMVTLRSTMQNVRTAAGTINDNSVELSSAANDLSKRTEQQAAALEETAAALDEITSTVRTASERANEAHEMVRATKDSAGRSGAIVRSAIDAMGRIENSSNRINQIISVIDEIAFQTNLLALNAGVEAARAGEAGRGFAVVAQEVRELAQRSANAAKEIKTLIHSSASEVENGVSLVRSTGEALLEIETLVNNVSGHVNTIATAAREQATALQEINTSVNHMDQMTQQNAAMVEETTAASGTLAEESRQLRTMLAKFKLEGAAMRESWSRAA</sequence>
<dbReference type="PROSITE" id="PS50111">
    <property type="entry name" value="CHEMOTAXIS_TRANSDUC_2"/>
    <property type="match status" value="1"/>
</dbReference>
<feature type="domain" description="HAMP" evidence="7">
    <location>
        <begin position="325"/>
        <end position="371"/>
    </location>
</feature>
<dbReference type="GO" id="GO:0007165">
    <property type="term" value="P:signal transduction"/>
    <property type="evidence" value="ECO:0007669"/>
    <property type="project" value="UniProtKB-KW"/>
</dbReference>
<evidence type="ECO:0000313" key="9">
    <source>
        <dbReference type="Proteomes" id="UP000037425"/>
    </source>
</evidence>
<evidence type="ECO:0000256" key="3">
    <source>
        <dbReference type="ARBA" id="ARBA00029447"/>
    </source>
</evidence>
<dbReference type="GO" id="GO:0006935">
    <property type="term" value="P:chemotaxis"/>
    <property type="evidence" value="ECO:0007669"/>
    <property type="project" value="UniProtKB-KW"/>
</dbReference>